<evidence type="ECO:0000256" key="8">
    <source>
        <dbReference type="ARBA" id="ARBA00023004"/>
    </source>
</evidence>
<evidence type="ECO:0000256" key="1">
    <source>
        <dbReference type="ARBA" id="ARBA00004571"/>
    </source>
</evidence>
<keyword evidence="11 14" id="KW-0472">Membrane</keyword>
<dbReference type="SMART" id="SM00965">
    <property type="entry name" value="STN"/>
    <property type="match status" value="1"/>
</dbReference>
<dbReference type="NCBIfam" id="TIGR01783">
    <property type="entry name" value="TonB-siderophor"/>
    <property type="match status" value="1"/>
</dbReference>
<accession>A0A7D4HY72</accession>
<dbReference type="InterPro" id="IPR010105">
    <property type="entry name" value="TonB_sidphr_rcpt"/>
</dbReference>
<dbReference type="Pfam" id="PF00593">
    <property type="entry name" value="TonB_dep_Rec_b-barrel"/>
    <property type="match status" value="1"/>
</dbReference>
<keyword evidence="12 17" id="KW-0675">Receptor</keyword>
<keyword evidence="9" id="KW-0406">Ion transport</keyword>
<keyword evidence="7" id="KW-0732">Signal</keyword>
<dbReference type="SUPFAM" id="SSF56935">
    <property type="entry name" value="Porins"/>
    <property type="match status" value="1"/>
</dbReference>
<keyword evidence="6 14" id="KW-0812">Transmembrane</keyword>
<feature type="domain" description="Secretin/TonB short N-terminal" evidence="16">
    <location>
        <begin position="85"/>
        <end position="136"/>
    </location>
</feature>
<dbReference type="InterPro" id="IPR037066">
    <property type="entry name" value="Plug_dom_sf"/>
</dbReference>
<dbReference type="AlphaFoldDB" id="A0A7D4HY72"/>
<keyword evidence="13 14" id="KW-0998">Cell outer membrane</keyword>
<dbReference type="EMBL" id="CP053985">
    <property type="protein sequence ID" value="QKH34918.1"/>
    <property type="molecule type" value="Genomic_DNA"/>
</dbReference>
<evidence type="ECO:0000256" key="3">
    <source>
        <dbReference type="ARBA" id="ARBA00022448"/>
    </source>
</evidence>
<comment type="similarity">
    <text evidence="2 14 15">Belongs to the TonB-dependent receptor family.</text>
</comment>
<dbReference type="InterPro" id="IPR039426">
    <property type="entry name" value="TonB-dep_rcpt-like"/>
</dbReference>
<protein>
    <submittedName>
        <fullName evidence="17">TonB-dependent siderophore receptor</fullName>
    </submittedName>
</protein>
<dbReference type="InterPro" id="IPR011662">
    <property type="entry name" value="Secretin/TonB_short_N"/>
</dbReference>
<evidence type="ECO:0000256" key="9">
    <source>
        <dbReference type="ARBA" id="ARBA00023065"/>
    </source>
</evidence>
<evidence type="ECO:0000256" key="2">
    <source>
        <dbReference type="ARBA" id="ARBA00009810"/>
    </source>
</evidence>
<dbReference type="Gene3D" id="2.170.130.10">
    <property type="entry name" value="TonB-dependent receptor, plug domain"/>
    <property type="match status" value="1"/>
</dbReference>
<keyword evidence="5" id="KW-0410">Iron transport</keyword>
<dbReference type="GO" id="GO:0038023">
    <property type="term" value="F:signaling receptor activity"/>
    <property type="evidence" value="ECO:0007669"/>
    <property type="project" value="InterPro"/>
</dbReference>
<dbReference type="Proteomes" id="UP000500970">
    <property type="component" value="Chromosome"/>
</dbReference>
<evidence type="ECO:0000256" key="13">
    <source>
        <dbReference type="ARBA" id="ARBA00023237"/>
    </source>
</evidence>
<gene>
    <name evidence="17" type="ORF">FOC84_08120</name>
</gene>
<dbReference type="InterPro" id="IPR000531">
    <property type="entry name" value="Beta-barrel_TonB"/>
</dbReference>
<sequence length="833" mass="90147">MRHFPTPRPRRAGQRAPVLPAVRPVGGAAGAAARTALCLGLAASPLILAFAPAQVQAQAVARYNVNIPAGPLGPALNAFASAAGVELSIDSGLLSGRNTPGLRGDYTVQAGFAALLEGHGLQAARTANGSYALTRTADPQAVTLPTVTVQGAADADPGLTEGSGSYTTRTMGTATGLALSPRETPQSVSVVTRQQIDDRNIKSLAEALRTTTGMAESAYDTERSSFSYRGFSVENYMYDGVPTTFSSPYAAGESDLDSVIYDRIEVVRGATGLMTGAGNPSAAINLVRKRALSDKVEAEVTASGGSWDNYRTTIDVSTPFNQEASVRGRFVAAGQMGNSFLDNHEKKKGVLFGTVEADLSDRTLLRAGADYQVNRPKASTWGGALGTGWFSNGDEIDWPRSFNGAPKWSQWNSTTQSQFISLDHRFENGWKGQVGYARSKQEYDAKLGMSKGGQIDKNTWTSPPGTIYSNWFEGNRSQDSVNAKLDGDFDWFGRKHEFMAGSSGTWQRNKGTVRVPIAQEKYSGSILDWNGNYPEPIWGPRESEQNSQTRQIGLYAAGRFSIADPLKLIVGARYTNWNNSLTRTFSVVSPYAGIVLDVSRDVSLYASYTDIFQPQDYQDSSGAYLDPVRGKNYEAGIKGAFFENRLNASLSVFHTKQDNVAEADLDNLVPGSAAQAYRAVNGTQSNGFEIELSGEVLPGWNIQAGYAHFNLVGPDGAKLNTALPRNTFNLFTTYAFSGALRNLTVGGGVRWQNASWATVWGADGSGPFVQRRAEVPSYALVNLMARYAFTPKTALQLNINNLFDKKYYSQVNFYSTRNYGDPRNFMVTLSHKF</sequence>
<dbReference type="Pfam" id="PF07660">
    <property type="entry name" value="STN"/>
    <property type="match status" value="1"/>
</dbReference>
<evidence type="ECO:0000259" key="16">
    <source>
        <dbReference type="SMART" id="SM00965"/>
    </source>
</evidence>
<organism evidence="17 18">
    <name type="scientific">Achromobacter pestifer</name>
    <dbReference type="NCBI Taxonomy" id="1353889"/>
    <lineage>
        <taxon>Bacteria</taxon>
        <taxon>Pseudomonadati</taxon>
        <taxon>Pseudomonadota</taxon>
        <taxon>Betaproteobacteria</taxon>
        <taxon>Burkholderiales</taxon>
        <taxon>Alcaligenaceae</taxon>
        <taxon>Achromobacter</taxon>
    </lineage>
</organism>
<dbReference type="Gene3D" id="3.55.50.30">
    <property type="match status" value="1"/>
</dbReference>
<dbReference type="InterPro" id="IPR036942">
    <property type="entry name" value="Beta-barrel_TonB_sf"/>
</dbReference>
<dbReference type="GO" id="GO:0009279">
    <property type="term" value="C:cell outer membrane"/>
    <property type="evidence" value="ECO:0007669"/>
    <property type="project" value="UniProtKB-SubCell"/>
</dbReference>
<evidence type="ECO:0000256" key="14">
    <source>
        <dbReference type="PROSITE-ProRule" id="PRU01360"/>
    </source>
</evidence>
<dbReference type="FunFam" id="2.170.130.10:FF:000010">
    <property type="entry name" value="Ferripyoverdine receptor"/>
    <property type="match status" value="1"/>
</dbReference>
<comment type="subcellular location">
    <subcellularLocation>
        <location evidence="1 14">Cell outer membrane</location>
        <topology evidence="1 14">Multi-pass membrane protein</topology>
    </subcellularLocation>
</comment>
<dbReference type="GO" id="GO:0015891">
    <property type="term" value="P:siderophore transport"/>
    <property type="evidence" value="ECO:0007669"/>
    <property type="project" value="InterPro"/>
</dbReference>
<dbReference type="InterPro" id="IPR012910">
    <property type="entry name" value="Plug_dom"/>
</dbReference>
<evidence type="ECO:0000256" key="10">
    <source>
        <dbReference type="ARBA" id="ARBA00023077"/>
    </source>
</evidence>
<evidence type="ECO:0000256" key="4">
    <source>
        <dbReference type="ARBA" id="ARBA00022452"/>
    </source>
</evidence>
<dbReference type="CDD" id="cd01347">
    <property type="entry name" value="ligand_gated_channel"/>
    <property type="match status" value="1"/>
</dbReference>
<dbReference type="PANTHER" id="PTHR32552">
    <property type="entry name" value="FERRICHROME IRON RECEPTOR-RELATED"/>
    <property type="match status" value="1"/>
</dbReference>
<dbReference type="PROSITE" id="PS52016">
    <property type="entry name" value="TONB_DEPENDENT_REC_3"/>
    <property type="match status" value="1"/>
</dbReference>
<evidence type="ECO:0000256" key="6">
    <source>
        <dbReference type="ARBA" id="ARBA00022692"/>
    </source>
</evidence>
<dbReference type="KEGG" id="apes:FOC84_08120"/>
<name>A0A7D4HY72_9BURK</name>
<proteinExistence type="inferred from homology"/>
<keyword evidence="4 14" id="KW-1134">Transmembrane beta strand</keyword>
<dbReference type="PANTHER" id="PTHR32552:SF74">
    <property type="entry name" value="HYDROXAMATE SIDEROPHORE RECEPTOR FHUE"/>
    <property type="match status" value="1"/>
</dbReference>
<keyword evidence="18" id="KW-1185">Reference proteome</keyword>
<evidence type="ECO:0000256" key="15">
    <source>
        <dbReference type="RuleBase" id="RU003357"/>
    </source>
</evidence>
<keyword evidence="3 14" id="KW-0813">Transport</keyword>
<dbReference type="Pfam" id="PF07715">
    <property type="entry name" value="Plug"/>
    <property type="match status" value="1"/>
</dbReference>
<keyword evidence="10 15" id="KW-0798">TonB box</keyword>
<evidence type="ECO:0000313" key="18">
    <source>
        <dbReference type="Proteomes" id="UP000500970"/>
    </source>
</evidence>
<evidence type="ECO:0000256" key="7">
    <source>
        <dbReference type="ARBA" id="ARBA00022729"/>
    </source>
</evidence>
<evidence type="ECO:0000313" key="17">
    <source>
        <dbReference type="EMBL" id="QKH34918.1"/>
    </source>
</evidence>
<dbReference type="Gene3D" id="2.40.170.20">
    <property type="entry name" value="TonB-dependent receptor, beta-barrel domain"/>
    <property type="match status" value="1"/>
</dbReference>
<dbReference type="RefSeq" id="WP_173143981.1">
    <property type="nucleotide sequence ID" value="NZ_CP053985.1"/>
</dbReference>
<evidence type="ECO:0000256" key="12">
    <source>
        <dbReference type="ARBA" id="ARBA00023170"/>
    </source>
</evidence>
<keyword evidence="8" id="KW-0408">Iron</keyword>
<evidence type="ECO:0000256" key="5">
    <source>
        <dbReference type="ARBA" id="ARBA00022496"/>
    </source>
</evidence>
<evidence type="ECO:0000256" key="11">
    <source>
        <dbReference type="ARBA" id="ARBA00023136"/>
    </source>
</evidence>
<dbReference type="GO" id="GO:0015344">
    <property type="term" value="F:siderophore uptake transmembrane transporter activity"/>
    <property type="evidence" value="ECO:0007669"/>
    <property type="project" value="TreeGrafter"/>
</dbReference>
<reference evidence="17 18" key="1">
    <citation type="submission" date="2020-05" db="EMBL/GenBank/DDBJ databases">
        <title>FDA dAtabase for Regulatory Grade micrObial Sequences (FDA-ARGOS): Supporting development and validation of Infectious Disease Dx tests.</title>
        <authorList>
            <person name="Sproer C."/>
            <person name="Gronow S."/>
            <person name="Severitt S."/>
            <person name="Schroder I."/>
            <person name="Tallon L."/>
            <person name="Sadzewicz L."/>
            <person name="Zhao X."/>
            <person name="Vavikolanu K."/>
            <person name="Mehta A."/>
            <person name="Aluvathingal J."/>
            <person name="Nadendla S."/>
            <person name="Myers T."/>
            <person name="Yan Y."/>
            <person name="Sichtig H."/>
        </authorList>
    </citation>
    <scope>NUCLEOTIDE SEQUENCE [LARGE SCALE GENOMIC DNA]</scope>
    <source>
        <strain evidence="17 18">FDAARGOS_790</strain>
    </source>
</reference>